<sequence length="81" mass="8964">MSDTILADRDIAAGLGEHLRAVLSLETEALRNTTIPEARNLVYNIFKTDNKVFESKHITGFAAAVNSKKLTITKVYLEMLA</sequence>
<dbReference type="EMBL" id="QFFZ01000005">
    <property type="protein sequence ID" value="TEB12721.1"/>
    <property type="molecule type" value="Genomic_DNA"/>
</dbReference>
<dbReference type="RefSeq" id="WP_134212576.1">
    <property type="nucleotide sequence ID" value="NZ_QFFZ01000005.1"/>
</dbReference>
<organism evidence="1 2">
    <name type="scientific">Pelotomaculum propionicicum</name>
    <dbReference type="NCBI Taxonomy" id="258475"/>
    <lineage>
        <taxon>Bacteria</taxon>
        <taxon>Bacillati</taxon>
        <taxon>Bacillota</taxon>
        <taxon>Clostridia</taxon>
        <taxon>Eubacteriales</taxon>
        <taxon>Desulfotomaculaceae</taxon>
        <taxon>Pelotomaculum</taxon>
    </lineage>
</organism>
<proteinExistence type="predicted"/>
<evidence type="ECO:0000313" key="2">
    <source>
        <dbReference type="Proteomes" id="UP000297597"/>
    </source>
</evidence>
<protein>
    <submittedName>
        <fullName evidence="1">Uncharacterized protein</fullName>
    </submittedName>
</protein>
<dbReference type="AlphaFoldDB" id="A0A4Y7RV21"/>
<dbReference type="Proteomes" id="UP000297597">
    <property type="component" value="Unassembled WGS sequence"/>
</dbReference>
<accession>A0A4Y7RV21</accession>
<comment type="caution">
    <text evidence="1">The sequence shown here is derived from an EMBL/GenBank/DDBJ whole genome shotgun (WGS) entry which is preliminary data.</text>
</comment>
<evidence type="ECO:0000313" key="1">
    <source>
        <dbReference type="EMBL" id="TEB12721.1"/>
    </source>
</evidence>
<reference evidence="1 2" key="1">
    <citation type="journal article" date="2018" name="Environ. Microbiol.">
        <title>Novel energy conservation strategies and behaviour of Pelotomaculum schinkii driving syntrophic propionate catabolism.</title>
        <authorList>
            <person name="Hidalgo-Ahumada C.A.P."/>
            <person name="Nobu M.K."/>
            <person name="Narihiro T."/>
            <person name="Tamaki H."/>
            <person name="Liu W.T."/>
            <person name="Kamagata Y."/>
            <person name="Stams A.J.M."/>
            <person name="Imachi H."/>
            <person name="Sousa D.Z."/>
        </authorList>
    </citation>
    <scope>NUCLEOTIDE SEQUENCE [LARGE SCALE GENOMIC DNA]</scope>
    <source>
        <strain evidence="1 2">MGP</strain>
    </source>
</reference>
<keyword evidence="2" id="KW-1185">Reference proteome</keyword>
<name>A0A4Y7RV21_9FIRM</name>
<gene>
    <name evidence="1" type="ORF">Pmgp_00692</name>
</gene>